<evidence type="ECO:0000313" key="7">
    <source>
        <dbReference type="EMBL" id="AGA30990.1"/>
    </source>
</evidence>
<keyword evidence="3" id="KW-0276">Fatty acid metabolism</keyword>
<dbReference type="eggNOG" id="COG0318">
    <property type="taxonomic scope" value="Bacteria"/>
</dbReference>
<dbReference type="InterPro" id="IPR000873">
    <property type="entry name" value="AMP-dep_synth/lig_dom"/>
</dbReference>
<dbReference type="Proteomes" id="UP000010798">
    <property type="component" value="Chromosome"/>
</dbReference>
<evidence type="ECO:0000256" key="4">
    <source>
        <dbReference type="ARBA" id="ARBA00023098"/>
    </source>
</evidence>
<proteinExistence type="inferred from homology"/>
<dbReference type="InterPro" id="IPR045851">
    <property type="entry name" value="AMP-bd_C_sf"/>
</dbReference>
<evidence type="ECO:0000256" key="2">
    <source>
        <dbReference type="ARBA" id="ARBA00022598"/>
    </source>
</evidence>
<dbReference type="Pfam" id="PF13193">
    <property type="entry name" value="AMP-binding_C"/>
    <property type="match status" value="1"/>
</dbReference>
<dbReference type="CDD" id="cd12119">
    <property type="entry name" value="ttLC_FACS_AlkK_like"/>
    <property type="match status" value="1"/>
</dbReference>
<dbReference type="PROSITE" id="PS00455">
    <property type="entry name" value="AMP_BINDING"/>
    <property type="match status" value="1"/>
</dbReference>
<comment type="similarity">
    <text evidence="1">Belongs to the ATP-dependent AMP-binding enzyme family.</text>
</comment>
<dbReference type="STRING" id="886293.Sinac_6934"/>
<dbReference type="AlphaFoldDB" id="L0DQ76"/>
<evidence type="ECO:0000256" key="3">
    <source>
        <dbReference type="ARBA" id="ARBA00022832"/>
    </source>
</evidence>
<dbReference type="PANTHER" id="PTHR43859">
    <property type="entry name" value="ACYL-ACTIVATING ENZYME"/>
    <property type="match status" value="1"/>
</dbReference>
<organism evidence="7 8">
    <name type="scientific">Singulisphaera acidiphila (strain ATCC BAA-1392 / DSM 18658 / VKM B-2454 / MOB10)</name>
    <dbReference type="NCBI Taxonomy" id="886293"/>
    <lineage>
        <taxon>Bacteria</taxon>
        <taxon>Pseudomonadati</taxon>
        <taxon>Planctomycetota</taxon>
        <taxon>Planctomycetia</taxon>
        <taxon>Isosphaerales</taxon>
        <taxon>Isosphaeraceae</taxon>
        <taxon>Singulisphaera</taxon>
    </lineage>
</organism>
<dbReference type="EMBL" id="CP003364">
    <property type="protein sequence ID" value="AGA30990.1"/>
    <property type="molecule type" value="Genomic_DNA"/>
</dbReference>
<protein>
    <submittedName>
        <fullName evidence="7">Acyl-CoA synthetase (AMP-forming)/AMP-acid ligase II</fullName>
    </submittedName>
</protein>
<dbReference type="GO" id="GO:0016874">
    <property type="term" value="F:ligase activity"/>
    <property type="evidence" value="ECO:0007669"/>
    <property type="project" value="UniProtKB-KW"/>
</dbReference>
<dbReference type="InterPro" id="IPR020845">
    <property type="entry name" value="AMP-binding_CS"/>
</dbReference>
<dbReference type="SUPFAM" id="SSF56801">
    <property type="entry name" value="Acetyl-CoA synthetase-like"/>
    <property type="match status" value="1"/>
</dbReference>
<dbReference type="RefSeq" id="WP_015250062.1">
    <property type="nucleotide sequence ID" value="NC_019892.1"/>
</dbReference>
<dbReference type="KEGG" id="saci:Sinac_6934"/>
<dbReference type="Gene3D" id="3.30.300.30">
    <property type="match status" value="1"/>
</dbReference>
<accession>L0DQ76</accession>
<keyword evidence="8" id="KW-1185">Reference proteome</keyword>
<dbReference type="InterPro" id="IPR042099">
    <property type="entry name" value="ANL_N_sf"/>
</dbReference>
<dbReference type="Pfam" id="PF00501">
    <property type="entry name" value="AMP-binding"/>
    <property type="match status" value="1"/>
</dbReference>
<evidence type="ECO:0000259" key="6">
    <source>
        <dbReference type="Pfam" id="PF13193"/>
    </source>
</evidence>
<sequence length="557" mass="62516">MNGLMMDCPLVIPSILKRATRYFPEKEIVSRYEDESIHRSNYGQLHARVVRLMNVLRDLGIKPGDRVATFAWNHRRHLELYFAVPCLGAVLHTVNLRLHREQLRYIFNHAQDRVIFADRSLAGLLAGLKPELPAVERYILMDERGPEPADLPTPWVDYEQLMEAASDREEFPKFDENTAAGLCYTSGTTGEPKGVLYSHRSTYLHAICGCMVDTSAVSERETLLPVVPMFHVNAWGLPYSSALAGATQVFPGPLVLDRPLAELLEAERVTIAVGIPLIWNRLYQYLKENRHDLSRLHTLFVGGAAAPRTLIEGFAHDFGINVVQGWGMTETSPVGTVSRLKSAMSDWTETERLKVQVKQGVPVVTFETRILDENEQDLPWDGHHVGELVVQGPWVASAYYENPGADAAFTKDGWFRTGDMATMDERGYMQIADRKKDLIKRKGEWISSVDMENEALVHPGVLEAAVVGRPDEACDELPVLFFVTRNEFAATVEIEDIIALLGRKFARWQLPKPEDVRHVPTLPKTSVGKIDKKALRLLLPCPPLKAQTTCNAHSQAP</sequence>
<evidence type="ECO:0000313" key="8">
    <source>
        <dbReference type="Proteomes" id="UP000010798"/>
    </source>
</evidence>
<dbReference type="GO" id="GO:0006631">
    <property type="term" value="P:fatty acid metabolic process"/>
    <property type="evidence" value="ECO:0007669"/>
    <property type="project" value="UniProtKB-KW"/>
</dbReference>
<evidence type="ECO:0000256" key="1">
    <source>
        <dbReference type="ARBA" id="ARBA00006432"/>
    </source>
</evidence>
<dbReference type="HOGENOM" id="CLU_000022_59_5_0"/>
<evidence type="ECO:0000259" key="5">
    <source>
        <dbReference type="Pfam" id="PF00501"/>
    </source>
</evidence>
<keyword evidence="4" id="KW-0443">Lipid metabolism</keyword>
<dbReference type="OrthoDB" id="9778383at2"/>
<feature type="domain" description="AMP-dependent synthetase/ligase" evidence="5">
    <location>
        <begin position="18"/>
        <end position="400"/>
    </location>
</feature>
<dbReference type="Gene3D" id="3.40.50.12780">
    <property type="entry name" value="N-terminal domain of ligase-like"/>
    <property type="match status" value="1"/>
</dbReference>
<dbReference type="PANTHER" id="PTHR43859:SF4">
    <property type="entry name" value="BUTANOATE--COA LIGASE AAE1-RELATED"/>
    <property type="match status" value="1"/>
</dbReference>
<reference evidence="7 8" key="1">
    <citation type="submission" date="2012-02" db="EMBL/GenBank/DDBJ databases">
        <title>Complete sequence of chromosome of Singulisphaera acidiphila DSM 18658.</title>
        <authorList>
            <consortium name="US DOE Joint Genome Institute (JGI-PGF)"/>
            <person name="Lucas S."/>
            <person name="Copeland A."/>
            <person name="Lapidus A."/>
            <person name="Glavina del Rio T."/>
            <person name="Dalin E."/>
            <person name="Tice H."/>
            <person name="Bruce D."/>
            <person name="Goodwin L."/>
            <person name="Pitluck S."/>
            <person name="Peters L."/>
            <person name="Ovchinnikova G."/>
            <person name="Chertkov O."/>
            <person name="Kyrpides N."/>
            <person name="Mavromatis K."/>
            <person name="Ivanova N."/>
            <person name="Brettin T."/>
            <person name="Detter J.C."/>
            <person name="Han C."/>
            <person name="Larimer F."/>
            <person name="Land M."/>
            <person name="Hauser L."/>
            <person name="Markowitz V."/>
            <person name="Cheng J.-F."/>
            <person name="Hugenholtz P."/>
            <person name="Woyke T."/>
            <person name="Wu D."/>
            <person name="Tindall B."/>
            <person name="Pomrenke H."/>
            <person name="Brambilla E."/>
            <person name="Klenk H.-P."/>
            <person name="Eisen J.A."/>
        </authorList>
    </citation>
    <scope>NUCLEOTIDE SEQUENCE [LARGE SCALE GENOMIC DNA]</scope>
    <source>
        <strain evidence="8">ATCC BAA-1392 / DSM 18658 / VKM B-2454 / MOB10</strain>
    </source>
</reference>
<keyword evidence="2 7" id="KW-0436">Ligase</keyword>
<dbReference type="InterPro" id="IPR025110">
    <property type="entry name" value="AMP-bd_C"/>
</dbReference>
<name>L0DQ76_SINAD</name>
<dbReference type="NCBIfam" id="NF004837">
    <property type="entry name" value="PRK06187.1"/>
    <property type="match status" value="1"/>
</dbReference>
<gene>
    <name evidence="7" type="ordered locus">Sinac_6934</name>
</gene>
<feature type="domain" description="AMP-binding enzyme C-terminal" evidence="6">
    <location>
        <begin position="451"/>
        <end position="529"/>
    </location>
</feature>